<dbReference type="InterPro" id="IPR017871">
    <property type="entry name" value="ABC_transporter-like_CS"/>
</dbReference>
<evidence type="ECO:0000313" key="5">
    <source>
        <dbReference type="EMBL" id="PPK46920.1"/>
    </source>
</evidence>
<dbReference type="EMBL" id="PTIS01000015">
    <property type="protein sequence ID" value="PPK46920.1"/>
    <property type="molecule type" value="Genomic_DNA"/>
</dbReference>
<dbReference type="AlphaFoldDB" id="A0A2S6FVV0"/>
<accession>A0A2S6FVV0</accession>
<dbReference type="Pfam" id="PF00005">
    <property type="entry name" value="ABC_tran"/>
    <property type="match status" value="1"/>
</dbReference>
<dbReference type="PROSITE" id="PS50893">
    <property type="entry name" value="ABC_TRANSPORTER_2"/>
    <property type="match status" value="1"/>
</dbReference>
<dbReference type="STRING" id="37659.GCA_000703125_00992"/>
<evidence type="ECO:0000313" key="6">
    <source>
        <dbReference type="Proteomes" id="UP000239863"/>
    </source>
</evidence>
<feature type="domain" description="ABC transporter" evidence="4">
    <location>
        <begin position="6"/>
        <end position="246"/>
    </location>
</feature>
<dbReference type="RefSeq" id="WP_207655278.1">
    <property type="nucleotide sequence ID" value="NZ_PTIS01000015.1"/>
</dbReference>
<reference evidence="5 6" key="1">
    <citation type="submission" date="2018-02" db="EMBL/GenBank/DDBJ databases">
        <title>Genomic Encyclopedia of Archaeal and Bacterial Type Strains, Phase II (KMG-II): from individual species to whole genera.</title>
        <authorList>
            <person name="Goeker M."/>
        </authorList>
    </citation>
    <scope>NUCLEOTIDE SEQUENCE [LARGE SCALE GENOMIC DNA]</scope>
    <source>
        <strain evidence="5 6">DSM 15099</strain>
    </source>
</reference>
<dbReference type="PANTHER" id="PTHR43204:SF1">
    <property type="entry name" value="ABC TRANSPORTER I FAMILY MEMBER 6, CHLOROPLASTIC"/>
    <property type="match status" value="1"/>
</dbReference>
<dbReference type="NCBIfam" id="TIGR01978">
    <property type="entry name" value="sufC"/>
    <property type="match status" value="1"/>
</dbReference>
<evidence type="ECO:0000256" key="3">
    <source>
        <dbReference type="ARBA" id="ARBA00022840"/>
    </source>
</evidence>
<sequence length="250" mass="27687">MTERLLDIKDLHASVDDKEILKGVNLTVNKGEVHVIMGPNGAGKSTLAYTLMNHPKYTVTKGDIILDGENINGLKTNERAKKGLFLSFQHPEEIPGVTVQNFLRTSKAAVTGAPLKMMSFRKALKEKMELLEIGEDYASRYLNVGFSGGEKKKNEILQMSILEPKLAILDETDSGLDVDAIKVVAEGVNNLKSEDRSIIVITHHNKILDYLNPDFVHILVNGKIVKTGDMSLARDIETNGYESYKDHVVV</sequence>
<dbReference type="SUPFAM" id="SSF52540">
    <property type="entry name" value="P-loop containing nucleoside triphosphate hydrolases"/>
    <property type="match status" value="1"/>
</dbReference>
<evidence type="ECO:0000256" key="1">
    <source>
        <dbReference type="ARBA" id="ARBA00006216"/>
    </source>
</evidence>
<proteinExistence type="inferred from homology"/>
<evidence type="ECO:0000256" key="2">
    <source>
        <dbReference type="ARBA" id="ARBA00022741"/>
    </source>
</evidence>
<dbReference type="PANTHER" id="PTHR43204">
    <property type="entry name" value="ABC TRANSPORTER I FAMILY MEMBER 6, CHLOROPLASTIC"/>
    <property type="match status" value="1"/>
</dbReference>
<dbReference type="PROSITE" id="PS00211">
    <property type="entry name" value="ABC_TRANSPORTER_1"/>
    <property type="match status" value="1"/>
</dbReference>
<dbReference type="InterPro" id="IPR003439">
    <property type="entry name" value="ABC_transporter-like_ATP-bd"/>
</dbReference>
<keyword evidence="3 5" id="KW-0067">ATP-binding</keyword>
<gene>
    <name evidence="5" type="ORF">BD821_11544</name>
</gene>
<dbReference type="InterPro" id="IPR003593">
    <property type="entry name" value="AAA+_ATPase"/>
</dbReference>
<evidence type="ECO:0000259" key="4">
    <source>
        <dbReference type="PROSITE" id="PS50893"/>
    </source>
</evidence>
<dbReference type="SMART" id="SM00382">
    <property type="entry name" value="AAA"/>
    <property type="match status" value="1"/>
</dbReference>
<dbReference type="Proteomes" id="UP000239863">
    <property type="component" value="Unassembled WGS sequence"/>
</dbReference>
<comment type="caution">
    <text evidence="5">The sequence shown here is derived from an EMBL/GenBank/DDBJ whole genome shotgun (WGS) entry which is preliminary data.</text>
</comment>
<keyword evidence="2" id="KW-0547">Nucleotide-binding</keyword>
<name>A0A2S6FVV0_9CLOT</name>
<dbReference type="CDD" id="cd03217">
    <property type="entry name" value="ABC_FeS_Assembly"/>
    <property type="match status" value="1"/>
</dbReference>
<comment type="similarity">
    <text evidence="1">Belongs to the ABC transporter superfamily. Ycf16 family.</text>
</comment>
<dbReference type="InterPro" id="IPR027417">
    <property type="entry name" value="P-loop_NTPase"/>
</dbReference>
<dbReference type="GO" id="GO:0005524">
    <property type="term" value="F:ATP binding"/>
    <property type="evidence" value="ECO:0007669"/>
    <property type="project" value="UniProtKB-KW"/>
</dbReference>
<organism evidence="5 6">
    <name type="scientific">Clostridium algidicarnis DSM 15099</name>
    <dbReference type="NCBI Taxonomy" id="1121295"/>
    <lineage>
        <taxon>Bacteria</taxon>
        <taxon>Bacillati</taxon>
        <taxon>Bacillota</taxon>
        <taxon>Clostridia</taxon>
        <taxon>Eubacteriales</taxon>
        <taxon>Clostridiaceae</taxon>
        <taxon>Clostridium</taxon>
    </lineage>
</organism>
<dbReference type="InterPro" id="IPR010230">
    <property type="entry name" value="FeS-cluster_ATPase_SufC"/>
</dbReference>
<protein>
    <submittedName>
        <fullName evidence="5">Fe-S cluster assembly ATP-binding protein</fullName>
    </submittedName>
</protein>
<dbReference type="GO" id="GO:0016887">
    <property type="term" value="F:ATP hydrolysis activity"/>
    <property type="evidence" value="ECO:0007669"/>
    <property type="project" value="InterPro"/>
</dbReference>
<dbReference type="Gene3D" id="3.40.50.300">
    <property type="entry name" value="P-loop containing nucleotide triphosphate hydrolases"/>
    <property type="match status" value="1"/>
</dbReference>